<gene>
    <name evidence="4" type="ORF">BSTOLATCC_MIC25414</name>
</gene>
<keyword evidence="1" id="KW-0175">Coiled coil</keyword>
<feature type="coiled-coil region" evidence="1">
    <location>
        <begin position="424"/>
        <end position="508"/>
    </location>
</feature>
<dbReference type="InterPro" id="IPR053233">
    <property type="entry name" value="ABRA-related"/>
</dbReference>
<feature type="region of interest" description="Disordered" evidence="2">
    <location>
        <begin position="92"/>
        <end position="143"/>
    </location>
</feature>
<reference evidence="4" key="1">
    <citation type="submission" date="2021-09" db="EMBL/GenBank/DDBJ databases">
        <authorList>
            <consortium name="AG Swart"/>
            <person name="Singh M."/>
            <person name="Singh A."/>
            <person name="Seah K."/>
            <person name="Emmerich C."/>
        </authorList>
    </citation>
    <scope>NUCLEOTIDE SEQUENCE</scope>
    <source>
        <strain evidence="4">ATCC30299</strain>
    </source>
</reference>
<feature type="coiled-coil region" evidence="1">
    <location>
        <begin position="639"/>
        <end position="676"/>
    </location>
</feature>
<evidence type="ECO:0000313" key="4">
    <source>
        <dbReference type="EMBL" id="CAG9320180.1"/>
    </source>
</evidence>
<feature type="domain" description="WW" evidence="3">
    <location>
        <begin position="49"/>
        <end position="82"/>
    </location>
</feature>
<comment type="caution">
    <text evidence="4">The sequence shown here is derived from an EMBL/GenBank/DDBJ whole genome shotgun (WGS) entry which is preliminary data.</text>
</comment>
<feature type="region of interest" description="Disordered" evidence="2">
    <location>
        <begin position="383"/>
        <end position="403"/>
    </location>
</feature>
<protein>
    <recommendedName>
        <fullName evidence="3">WW domain-containing protein</fullName>
    </recommendedName>
</protein>
<keyword evidence="5" id="KW-1185">Reference proteome</keyword>
<sequence length="776" mass="93502">MENSVILEEEIDENYEPTEEEIIEYGIWLGLTLPDDEDLLYIAREGLKAPLPQQWKPCKTREGDIYYFNFETGQSEWEHPCDGHYKQLVREAKQAKTKQNQSNTKKPKNSNTSDAEKLNRISPLKKSPLGKSPELGEFANRKQELEESFAEEVDKMRQEYDEKKREIKRKMDEELDKLEGDAEKVNKIEEQKARLDFEQKIENKKEIVRKEMQRIEKEKIAKENRETIDKLEDLKRNYKTEFEENKQKILQKLKLENEEEIKKIEINIRNEIENLKEQVEINKGKIEWQLKEQEDLEGRYKKKIERLRADSEDQLNREIKKLEKDYEWQLKETKEENGNDLSPEEKSLLKKVEQDELIEFQQKLSGFKNELQYNLIRERELKEAKERNKRQNKDSNYDNEKTQAEIRLTKQKADNITDYKKRKEIEYRQQVKEIENKYSNLLETEEKQFSYSFDSFDETKNIYEEKLKLLQRDIAVSQNQLFMKEEKIKNLKEEKIRLEMEARRAASEAEDLCGKGSHIETAVIQDLTKQIIERDHELLKLKDHNPSRIEKLEKELESLKELFIRQRRSSADPNMQRKPASSRSLEELKHLKQNLLIKRKEAKEIQKMLEMDQMKWRRDIKEYKMNPNEKRRKELATVKTILEKQIAKHNEKVKEIRIAEERIKEKEMEENLYEDQLMKEELSSGDEEKILESWRNKGESYDITGDITQNKWAYHVRQPWHYNNARVYQQQLNVHAKNRENMRDIFSRHGMWLNNMKDELNKVATPMKVNMSKYLV</sequence>
<dbReference type="PANTHER" id="PTHR21715:SF0">
    <property type="entry name" value="RH04127P"/>
    <property type="match status" value="1"/>
</dbReference>
<feature type="compositionally biased region" description="Polar residues" evidence="2">
    <location>
        <begin position="97"/>
        <end position="113"/>
    </location>
</feature>
<organism evidence="4 5">
    <name type="scientific">Blepharisma stoltei</name>
    <dbReference type="NCBI Taxonomy" id="1481888"/>
    <lineage>
        <taxon>Eukaryota</taxon>
        <taxon>Sar</taxon>
        <taxon>Alveolata</taxon>
        <taxon>Ciliophora</taxon>
        <taxon>Postciliodesmatophora</taxon>
        <taxon>Heterotrichea</taxon>
        <taxon>Heterotrichida</taxon>
        <taxon>Blepharismidae</taxon>
        <taxon>Blepharisma</taxon>
    </lineage>
</organism>
<dbReference type="SUPFAM" id="SSF51045">
    <property type="entry name" value="WW domain"/>
    <property type="match status" value="1"/>
</dbReference>
<evidence type="ECO:0000313" key="5">
    <source>
        <dbReference type="Proteomes" id="UP001162131"/>
    </source>
</evidence>
<dbReference type="CDD" id="cd00201">
    <property type="entry name" value="WW"/>
    <property type="match status" value="1"/>
</dbReference>
<dbReference type="InterPro" id="IPR001202">
    <property type="entry name" value="WW_dom"/>
</dbReference>
<evidence type="ECO:0000256" key="2">
    <source>
        <dbReference type="SAM" id="MobiDB-lite"/>
    </source>
</evidence>
<dbReference type="EMBL" id="CAJZBQ010000024">
    <property type="protein sequence ID" value="CAG9320180.1"/>
    <property type="molecule type" value="Genomic_DNA"/>
</dbReference>
<dbReference type="PROSITE" id="PS50020">
    <property type="entry name" value="WW_DOMAIN_2"/>
    <property type="match status" value="1"/>
</dbReference>
<dbReference type="Gene3D" id="3.30.1470.10">
    <property type="entry name" value="Photosystem I PsaD, reaction center subunit II"/>
    <property type="match status" value="1"/>
</dbReference>
<accession>A0AAU9J027</accession>
<dbReference type="Pfam" id="PF00397">
    <property type="entry name" value="WW"/>
    <property type="match status" value="1"/>
</dbReference>
<dbReference type="PANTHER" id="PTHR21715">
    <property type="entry name" value="RH04127P"/>
    <property type="match status" value="1"/>
</dbReference>
<dbReference type="SMART" id="SM00456">
    <property type="entry name" value="WW"/>
    <property type="match status" value="1"/>
</dbReference>
<evidence type="ECO:0000256" key="1">
    <source>
        <dbReference type="SAM" id="Coils"/>
    </source>
</evidence>
<feature type="coiled-coil region" evidence="1">
    <location>
        <begin position="549"/>
        <end position="608"/>
    </location>
</feature>
<evidence type="ECO:0000259" key="3">
    <source>
        <dbReference type="PROSITE" id="PS50020"/>
    </source>
</evidence>
<dbReference type="InterPro" id="IPR036020">
    <property type="entry name" value="WW_dom_sf"/>
</dbReference>
<name>A0AAU9J027_9CILI</name>
<dbReference type="Proteomes" id="UP001162131">
    <property type="component" value="Unassembled WGS sequence"/>
</dbReference>
<proteinExistence type="predicted"/>
<dbReference type="AlphaFoldDB" id="A0AAU9J027"/>